<comment type="caution">
    <text evidence="1">The sequence shown here is derived from an EMBL/GenBank/DDBJ whole genome shotgun (WGS) entry which is preliminary data.</text>
</comment>
<evidence type="ECO:0000313" key="1">
    <source>
        <dbReference type="EMBL" id="KAK2878872.1"/>
    </source>
</evidence>
<proteinExistence type="predicted"/>
<protein>
    <submittedName>
        <fullName evidence="1">Uncharacterized protein</fullName>
    </submittedName>
</protein>
<reference evidence="1" key="1">
    <citation type="submission" date="2023-08" db="EMBL/GenBank/DDBJ databases">
        <title>Chromosome-level Genome Assembly of mud carp (Cirrhinus molitorella).</title>
        <authorList>
            <person name="Liu H."/>
        </authorList>
    </citation>
    <scope>NUCLEOTIDE SEQUENCE</scope>
    <source>
        <strain evidence="1">Prfri</strain>
        <tissue evidence="1">Muscle</tissue>
    </source>
</reference>
<dbReference type="AlphaFoldDB" id="A0AA88PFZ2"/>
<evidence type="ECO:0000313" key="2">
    <source>
        <dbReference type="Proteomes" id="UP001187343"/>
    </source>
</evidence>
<name>A0AA88PFZ2_9TELE</name>
<keyword evidence="2" id="KW-1185">Reference proteome</keyword>
<gene>
    <name evidence="1" type="ORF">Q8A67_019663</name>
</gene>
<dbReference type="EMBL" id="JAUYZG010000019">
    <property type="protein sequence ID" value="KAK2878872.1"/>
    <property type="molecule type" value="Genomic_DNA"/>
</dbReference>
<dbReference type="Proteomes" id="UP001187343">
    <property type="component" value="Unassembled WGS sequence"/>
</dbReference>
<sequence length="242" mass="26727">MALGHDKGALCGRAGLGWRRAADISSAQHACNEPPWFVWIANSASRSASSRSPLPSSIHSRSRLRHPFARCSVRPAERHCRLVTRDLSDLVGTLIRYSCSFPPLPALAFCLSQYDGAKGEGGKPNKGMCASAIVERDPSLVCQNAPFTMAFRIPTLEKVAGERAACRPHGNKTLGRVEKKRGCRSTPGPCPYSQKFPGSRRNIVRLRQLPESSFNPARRWIALLAQARRPRIQDGKDKNRMK</sequence>
<organism evidence="1 2">
    <name type="scientific">Cirrhinus molitorella</name>
    <name type="common">mud carp</name>
    <dbReference type="NCBI Taxonomy" id="172907"/>
    <lineage>
        <taxon>Eukaryota</taxon>
        <taxon>Metazoa</taxon>
        <taxon>Chordata</taxon>
        <taxon>Craniata</taxon>
        <taxon>Vertebrata</taxon>
        <taxon>Euteleostomi</taxon>
        <taxon>Actinopterygii</taxon>
        <taxon>Neopterygii</taxon>
        <taxon>Teleostei</taxon>
        <taxon>Ostariophysi</taxon>
        <taxon>Cypriniformes</taxon>
        <taxon>Cyprinidae</taxon>
        <taxon>Labeoninae</taxon>
        <taxon>Labeonini</taxon>
        <taxon>Cirrhinus</taxon>
    </lineage>
</organism>
<accession>A0AA88PFZ2</accession>